<keyword evidence="1" id="KW-0812">Transmembrane</keyword>
<sequence length="57" mass="6411">MVDIIFVLASLGFCISLVLSIVAFFKKNRKVKKNLILAVSLFVVFLVLGNFSEFTTR</sequence>
<protein>
    <submittedName>
        <fullName evidence="2">Uncharacterized protein</fullName>
    </submittedName>
</protein>
<dbReference type="Proteomes" id="UP000248646">
    <property type="component" value="Unassembled WGS sequence"/>
</dbReference>
<reference evidence="2 3" key="1">
    <citation type="submission" date="2018-06" db="EMBL/GenBank/DDBJ databases">
        <title>Genomic Encyclopedia of Type Strains, Phase IV (KMG-IV): sequencing the most valuable type-strain genomes for metagenomic binning, comparative biology and taxonomic classification.</title>
        <authorList>
            <person name="Goeker M."/>
        </authorList>
    </citation>
    <scope>NUCLEOTIDE SEQUENCE [LARGE SCALE GENOMIC DNA]</scope>
    <source>
        <strain evidence="2 3">DSM 5</strain>
    </source>
</reference>
<dbReference type="EMBL" id="QKZI01000001">
    <property type="protein sequence ID" value="PZX07279.1"/>
    <property type="molecule type" value="Genomic_DNA"/>
</dbReference>
<name>A0A2W7N9V1_9BACI</name>
<keyword evidence="1" id="KW-0472">Membrane</keyword>
<proteinExistence type="predicted"/>
<evidence type="ECO:0000256" key="1">
    <source>
        <dbReference type="SAM" id="Phobius"/>
    </source>
</evidence>
<dbReference type="AlphaFoldDB" id="A0A2W7N9V1"/>
<keyword evidence="1" id="KW-1133">Transmembrane helix</keyword>
<feature type="transmembrane region" description="Helical" evidence="1">
    <location>
        <begin position="6"/>
        <end position="25"/>
    </location>
</feature>
<dbReference type="RefSeq" id="WP_170122289.1">
    <property type="nucleotide sequence ID" value="NZ_QKZI01000001.1"/>
</dbReference>
<gene>
    <name evidence="2" type="ORF">C7437_101391</name>
</gene>
<organism evidence="2 3">
    <name type="scientific">Psychrobacillus insolitus</name>
    <dbReference type="NCBI Taxonomy" id="1461"/>
    <lineage>
        <taxon>Bacteria</taxon>
        <taxon>Bacillati</taxon>
        <taxon>Bacillota</taxon>
        <taxon>Bacilli</taxon>
        <taxon>Bacillales</taxon>
        <taxon>Bacillaceae</taxon>
        <taxon>Psychrobacillus</taxon>
    </lineage>
</organism>
<comment type="caution">
    <text evidence="2">The sequence shown here is derived from an EMBL/GenBank/DDBJ whole genome shotgun (WGS) entry which is preliminary data.</text>
</comment>
<accession>A0A2W7N9V1</accession>
<evidence type="ECO:0000313" key="2">
    <source>
        <dbReference type="EMBL" id="PZX07279.1"/>
    </source>
</evidence>
<evidence type="ECO:0000313" key="3">
    <source>
        <dbReference type="Proteomes" id="UP000248646"/>
    </source>
</evidence>
<keyword evidence="3" id="KW-1185">Reference proteome</keyword>
<feature type="transmembrane region" description="Helical" evidence="1">
    <location>
        <begin position="34"/>
        <end position="52"/>
    </location>
</feature>